<sequence length="156" mass="18993">MLLFKFKPTEKTFLWLEEHKINCLAMEAALTLLYSEIEPTILTRTKTLTIQVLYGADASEYTFTTDKICLCDKPDDNAKSNKQMKLAIFDHFLHEFRHWMQSKIYKVSWTKLTYDEEDVQRNSHAYFRNEYEVDARRFARAYLKKYYRYYKHFEKH</sequence>
<name>A0A6J7X6T4_9CAUD</name>
<gene>
    <name evidence="1" type="ORF">UFOVP760_125</name>
</gene>
<accession>A0A6J7X6T4</accession>
<evidence type="ECO:0000313" key="1">
    <source>
        <dbReference type="EMBL" id="CAB5226348.1"/>
    </source>
</evidence>
<protein>
    <submittedName>
        <fullName evidence="1">Uncharacterized protein</fullName>
    </submittedName>
</protein>
<dbReference type="EMBL" id="LR798360">
    <property type="protein sequence ID" value="CAB5226348.1"/>
    <property type="molecule type" value="Genomic_DNA"/>
</dbReference>
<reference evidence="1" key="1">
    <citation type="submission" date="2020-05" db="EMBL/GenBank/DDBJ databases">
        <authorList>
            <person name="Chiriac C."/>
            <person name="Salcher M."/>
            <person name="Ghai R."/>
            <person name="Kavagutti S V."/>
        </authorList>
    </citation>
    <scope>NUCLEOTIDE SEQUENCE</scope>
</reference>
<organism evidence="1">
    <name type="scientific">uncultured Caudovirales phage</name>
    <dbReference type="NCBI Taxonomy" id="2100421"/>
    <lineage>
        <taxon>Viruses</taxon>
        <taxon>Duplodnaviria</taxon>
        <taxon>Heunggongvirae</taxon>
        <taxon>Uroviricota</taxon>
        <taxon>Caudoviricetes</taxon>
        <taxon>Peduoviridae</taxon>
        <taxon>Maltschvirus</taxon>
        <taxon>Maltschvirus maltsch</taxon>
    </lineage>
</organism>
<proteinExistence type="predicted"/>